<dbReference type="GO" id="GO:0008168">
    <property type="term" value="F:methyltransferase activity"/>
    <property type="evidence" value="ECO:0007669"/>
    <property type="project" value="UniProtKB-KW"/>
</dbReference>
<dbReference type="GO" id="GO:0032259">
    <property type="term" value="P:methylation"/>
    <property type="evidence" value="ECO:0007669"/>
    <property type="project" value="UniProtKB-KW"/>
</dbReference>
<dbReference type="InterPro" id="IPR029063">
    <property type="entry name" value="SAM-dependent_MTases_sf"/>
</dbReference>
<dbReference type="Pfam" id="PF08241">
    <property type="entry name" value="Methyltransf_11"/>
    <property type="match status" value="1"/>
</dbReference>
<gene>
    <name evidence="2" type="ORF">ERJ70_17750</name>
</gene>
<dbReference type="InterPro" id="IPR013216">
    <property type="entry name" value="Methyltransf_11"/>
</dbReference>
<dbReference type="EMBL" id="CP046956">
    <property type="protein sequence ID" value="QTN00969.1"/>
    <property type="molecule type" value="Genomic_DNA"/>
</dbReference>
<keyword evidence="2" id="KW-0489">Methyltransferase</keyword>
<evidence type="ECO:0000259" key="1">
    <source>
        <dbReference type="Pfam" id="PF08241"/>
    </source>
</evidence>
<keyword evidence="2" id="KW-0808">Transferase</keyword>
<accession>A0ABX7VWQ8</accession>
<dbReference type="RefSeq" id="WP_209366092.1">
    <property type="nucleotide sequence ID" value="NZ_CP046956.1"/>
</dbReference>
<dbReference type="SUPFAM" id="SSF53335">
    <property type="entry name" value="S-adenosyl-L-methionine-dependent methyltransferases"/>
    <property type="match status" value="1"/>
</dbReference>
<organism evidence="2 3">
    <name type="scientific">Sediminibacillus dalangtanensis</name>
    <dbReference type="NCBI Taxonomy" id="2729421"/>
    <lineage>
        <taxon>Bacteria</taxon>
        <taxon>Bacillati</taxon>
        <taxon>Bacillota</taxon>
        <taxon>Bacilli</taxon>
        <taxon>Bacillales</taxon>
        <taxon>Bacillaceae</taxon>
        <taxon>Sediminibacillus</taxon>
    </lineage>
</organism>
<reference evidence="2 3" key="1">
    <citation type="submission" date="2019-12" db="EMBL/GenBank/DDBJ databases">
        <title>The whole genome sequencing of a strain isolated from a Mars analog, Dalangtan Playa.</title>
        <authorList>
            <person name="Huang T."/>
        </authorList>
    </citation>
    <scope>NUCLEOTIDE SEQUENCE [LARGE SCALE GENOMIC DNA]</scope>
    <source>
        <strain evidence="2 3">DP4-553-S</strain>
    </source>
</reference>
<feature type="domain" description="Methyltransferase type 11" evidence="1">
    <location>
        <begin position="63"/>
        <end position="158"/>
    </location>
</feature>
<dbReference type="CDD" id="cd02440">
    <property type="entry name" value="AdoMet_MTases"/>
    <property type="match status" value="1"/>
</dbReference>
<proteinExistence type="predicted"/>
<evidence type="ECO:0000313" key="2">
    <source>
        <dbReference type="EMBL" id="QTN00969.1"/>
    </source>
</evidence>
<evidence type="ECO:0000313" key="3">
    <source>
        <dbReference type="Proteomes" id="UP000665043"/>
    </source>
</evidence>
<name>A0ABX7VWQ8_9BACI</name>
<sequence>MDTTRQNSNAWDQKVAEGSRYTKSVSSEIIEKSKAGEWEITVTTEKAVPRNWFPKRLVGMKILCLASGGGQQAPVLAAAGAEVIVTDISSKQLEQDRLVAERDGLSLCTVQGDMRDLSVFEDEYFDMIIHPVSNLFVDNIHPVWKEAARVLKNNGTLIAGFTNPLLFIFDDQQEQKGILDVRHPIPSSTLDQLPEGEVEDYIRSNQTIEYAHTMEEQIQGQIDAGFAIMGFYEDDFGGTRVLDQYIKTFIATKAVKLVL</sequence>
<keyword evidence="3" id="KW-1185">Reference proteome</keyword>
<dbReference type="Proteomes" id="UP000665043">
    <property type="component" value="Chromosome"/>
</dbReference>
<protein>
    <submittedName>
        <fullName evidence="2">Methyltransferase domain-containing protein</fullName>
    </submittedName>
</protein>
<dbReference type="Gene3D" id="3.40.50.150">
    <property type="entry name" value="Vaccinia Virus protein VP39"/>
    <property type="match status" value="1"/>
</dbReference>